<protein>
    <recommendedName>
        <fullName evidence="4">Membrane protein involved in the export of O-antigen and teichoic acid</fullName>
    </recommendedName>
</protein>
<organism evidence="2 3">
    <name type="scientific">Sphingomonas jatrophae</name>
    <dbReference type="NCBI Taxonomy" id="1166337"/>
    <lineage>
        <taxon>Bacteria</taxon>
        <taxon>Pseudomonadati</taxon>
        <taxon>Pseudomonadota</taxon>
        <taxon>Alphaproteobacteria</taxon>
        <taxon>Sphingomonadales</taxon>
        <taxon>Sphingomonadaceae</taxon>
        <taxon>Sphingomonas</taxon>
    </lineage>
</organism>
<feature type="transmembrane region" description="Helical" evidence="1">
    <location>
        <begin position="179"/>
        <end position="203"/>
    </location>
</feature>
<evidence type="ECO:0000256" key="1">
    <source>
        <dbReference type="SAM" id="Phobius"/>
    </source>
</evidence>
<sequence>MGLAATPRASDAARLQRYVLAAAGPVAVAGANFLLSFAMLRLERPEAFGIFTVLFAAAAFTIALSSALFAAPLHALHASAEQDRAAVSASVTSAAVAAGLLAWPAYVLLALAVGVGAWTAMIYGLFATLTILRSVGRAWRYAAGGAWRVTLSDMTYAGVTLATFGAAVSRFGVAPADAVYASLALGSALAVASLGRGYVWLLLTPHRASAGGYRAIWRAHARWSLQAVAAIEAVANAHIYLLTFLAGPATIAPIAASALLVRPINVIQNALIDYERAQLARSLSVNAMHEVDRSMRLVRAVLLLVWSVTVALGATILLVQPTLVFPAAYDPATLRLAAALWAAVSLAIILQVPGNVLLQAAGAFRTLAGAALRAAMVSVVGVLLAIAFATPVWTIAAIVPGWLVSSWIVARAVAALRRERGPASPLPPVDRP</sequence>
<accession>A0A1I6M692</accession>
<feature type="transmembrane region" description="Helical" evidence="1">
    <location>
        <begin position="18"/>
        <end position="42"/>
    </location>
</feature>
<dbReference type="Proteomes" id="UP000198824">
    <property type="component" value="Unassembled WGS sequence"/>
</dbReference>
<feature type="transmembrane region" description="Helical" evidence="1">
    <location>
        <begin position="85"/>
        <end position="103"/>
    </location>
</feature>
<keyword evidence="1" id="KW-0472">Membrane</keyword>
<feature type="transmembrane region" description="Helical" evidence="1">
    <location>
        <begin position="297"/>
        <end position="319"/>
    </location>
</feature>
<feature type="transmembrane region" description="Helical" evidence="1">
    <location>
        <begin position="48"/>
        <end position="73"/>
    </location>
</feature>
<evidence type="ECO:0000313" key="2">
    <source>
        <dbReference type="EMBL" id="SFS11022.1"/>
    </source>
</evidence>
<dbReference type="OrthoDB" id="6396247at2"/>
<dbReference type="AlphaFoldDB" id="A0A1I6M692"/>
<feature type="transmembrane region" description="Helical" evidence="1">
    <location>
        <begin position="109"/>
        <end position="132"/>
    </location>
</feature>
<evidence type="ECO:0008006" key="4">
    <source>
        <dbReference type="Google" id="ProtNLM"/>
    </source>
</evidence>
<dbReference type="STRING" id="1166337.SAMN05192580_3509"/>
<feature type="transmembrane region" description="Helical" evidence="1">
    <location>
        <begin position="370"/>
        <end position="389"/>
    </location>
</feature>
<feature type="transmembrane region" description="Helical" evidence="1">
    <location>
        <begin position="339"/>
        <end position="358"/>
    </location>
</feature>
<keyword evidence="3" id="KW-1185">Reference proteome</keyword>
<keyword evidence="1" id="KW-1133">Transmembrane helix</keyword>
<evidence type="ECO:0000313" key="3">
    <source>
        <dbReference type="Proteomes" id="UP000198824"/>
    </source>
</evidence>
<name>A0A1I6M692_9SPHN</name>
<dbReference type="RefSeq" id="WP_093316506.1">
    <property type="nucleotide sequence ID" value="NZ_FOZG01000003.1"/>
</dbReference>
<proteinExistence type="predicted"/>
<dbReference type="EMBL" id="FOZG01000003">
    <property type="protein sequence ID" value="SFS11022.1"/>
    <property type="molecule type" value="Genomic_DNA"/>
</dbReference>
<feature type="transmembrane region" description="Helical" evidence="1">
    <location>
        <begin position="153"/>
        <end position="173"/>
    </location>
</feature>
<reference evidence="2 3" key="1">
    <citation type="submission" date="2016-10" db="EMBL/GenBank/DDBJ databases">
        <authorList>
            <person name="de Groot N.N."/>
        </authorList>
    </citation>
    <scope>NUCLEOTIDE SEQUENCE [LARGE SCALE GENOMIC DNA]</scope>
    <source>
        <strain evidence="2 3">S5-249</strain>
    </source>
</reference>
<keyword evidence="1" id="KW-0812">Transmembrane</keyword>
<gene>
    <name evidence="2" type="ORF">SAMN05192580_3509</name>
</gene>